<organism evidence="2 3">
    <name type="scientific">Neisseria lisongii</name>
    <dbReference type="NCBI Taxonomy" id="2912188"/>
    <lineage>
        <taxon>Bacteria</taxon>
        <taxon>Pseudomonadati</taxon>
        <taxon>Pseudomonadota</taxon>
        <taxon>Betaproteobacteria</taxon>
        <taxon>Neisseriales</taxon>
        <taxon>Neisseriaceae</taxon>
        <taxon>Neisseria</taxon>
    </lineage>
</organism>
<gene>
    <name evidence="2" type="ORF">L4H06_07470</name>
</gene>
<proteinExistence type="predicted"/>
<feature type="coiled-coil region" evidence="1">
    <location>
        <begin position="238"/>
        <end position="265"/>
    </location>
</feature>
<dbReference type="Proteomes" id="UP001201397">
    <property type="component" value="Unassembled WGS sequence"/>
</dbReference>
<reference evidence="2" key="1">
    <citation type="submission" date="2022-01" db="EMBL/GenBank/DDBJ databases">
        <title>Neisseria sp. ZJ104.</title>
        <authorList>
            <person name="Yang C."/>
        </authorList>
    </citation>
    <scope>NUCLEOTIDE SEQUENCE</scope>
    <source>
        <strain evidence="2">ZJ104</strain>
    </source>
</reference>
<dbReference type="EMBL" id="JAKKDL010000007">
    <property type="protein sequence ID" value="MCF7530058.1"/>
    <property type="molecule type" value="Genomic_DNA"/>
</dbReference>
<comment type="caution">
    <text evidence="2">The sequence shown here is derived from an EMBL/GenBank/DDBJ whole genome shotgun (WGS) entry which is preliminary data.</text>
</comment>
<evidence type="ECO:0000313" key="2">
    <source>
        <dbReference type="EMBL" id="MCF7530058.1"/>
    </source>
</evidence>
<evidence type="ECO:0000256" key="1">
    <source>
        <dbReference type="SAM" id="Coils"/>
    </source>
</evidence>
<name>A0AAW5AQ53_9NEIS</name>
<sequence length="399" mass="46939">MPQHLLTLKKIAQIIEYYQKQRDKTALYDANRFNPFRFMRTDENGLSAILAFLLDPNQTHGQQDLFLNAFLKYLNLTQFLAYDSVSVFTEKTVLTKRRHDIFIEGYINQKLVWVISIENKLRDAVDQPSQLTDYLSDLKSKNDLFFLIYLPKSNTAPDKSSISETEWQGLIDRNQGKSLSIQHLIEWLDRTPVVAPKIRQFCDDFKDFLKEDIMNTPEDSNQLVQEIIKDNELLYTSLIIAQSTKELYQQLMDQLEKDLKAKMETHYSSLTQAGWVLYSNGNFENRYFGFFFDKSKHGENWGIGIEFEQAWFNRACYGIWAHKNKISPEEYQKLTDFLQPIPQGFKNSPYWLNWKDFDGELFSWGPEVLRQIPSGELANKLFEHLKPLLDTVIEYNKQV</sequence>
<dbReference type="RefSeq" id="WP_237092951.1">
    <property type="nucleotide sequence ID" value="NZ_JAKKDL010000007.1"/>
</dbReference>
<dbReference type="AlphaFoldDB" id="A0AAW5AQ53"/>
<evidence type="ECO:0000313" key="3">
    <source>
        <dbReference type="Proteomes" id="UP001201397"/>
    </source>
</evidence>
<dbReference type="Pfam" id="PF14281">
    <property type="entry name" value="PDDEXK_4"/>
    <property type="match status" value="1"/>
</dbReference>
<keyword evidence="1" id="KW-0175">Coiled coil</keyword>
<dbReference type="InterPro" id="IPR029470">
    <property type="entry name" value="PDDEXK_4"/>
</dbReference>
<protein>
    <submittedName>
        <fullName evidence="2">PD-(D/E)XK nuclease family protein</fullName>
    </submittedName>
</protein>
<accession>A0AAW5AQ53</accession>